<accession>A0ACC1HXX3</accession>
<name>A0ACC1HXX3_9FUNG</name>
<dbReference type="EMBL" id="JANBPG010003540">
    <property type="protein sequence ID" value="KAJ1880440.1"/>
    <property type="molecule type" value="Genomic_DNA"/>
</dbReference>
<evidence type="ECO:0000313" key="2">
    <source>
        <dbReference type="Proteomes" id="UP001150581"/>
    </source>
</evidence>
<feature type="non-terminal residue" evidence="1">
    <location>
        <position position="94"/>
    </location>
</feature>
<gene>
    <name evidence="1" type="ORF">LPJ66_011496</name>
</gene>
<proteinExistence type="predicted"/>
<sequence length="94" mass="10822">MSNSDYLDTLRRFELEHQYPCLYGSGITSLDRLVQLDPSRVHTLGINGRDDLENLKALILELRASMDMGDGSHYEEEQPTRSSGYQRRRTEFVG</sequence>
<evidence type="ECO:0000313" key="1">
    <source>
        <dbReference type="EMBL" id="KAJ1880440.1"/>
    </source>
</evidence>
<keyword evidence="2" id="KW-1185">Reference proteome</keyword>
<reference evidence="1" key="1">
    <citation type="submission" date="2022-07" db="EMBL/GenBank/DDBJ databases">
        <title>Phylogenomic reconstructions and comparative analyses of Kickxellomycotina fungi.</title>
        <authorList>
            <person name="Reynolds N.K."/>
            <person name="Stajich J.E."/>
            <person name="Barry K."/>
            <person name="Grigoriev I.V."/>
            <person name="Crous P."/>
            <person name="Smith M.E."/>
        </authorList>
    </citation>
    <scope>NUCLEOTIDE SEQUENCE</scope>
    <source>
        <strain evidence="1">Benny 63K</strain>
    </source>
</reference>
<protein>
    <submittedName>
        <fullName evidence="1">Uncharacterized protein</fullName>
    </submittedName>
</protein>
<dbReference type="Proteomes" id="UP001150581">
    <property type="component" value="Unassembled WGS sequence"/>
</dbReference>
<organism evidence="1 2">
    <name type="scientific">Kickxella alabastrina</name>
    <dbReference type="NCBI Taxonomy" id="61397"/>
    <lineage>
        <taxon>Eukaryota</taxon>
        <taxon>Fungi</taxon>
        <taxon>Fungi incertae sedis</taxon>
        <taxon>Zoopagomycota</taxon>
        <taxon>Kickxellomycotina</taxon>
        <taxon>Kickxellomycetes</taxon>
        <taxon>Kickxellales</taxon>
        <taxon>Kickxellaceae</taxon>
        <taxon>Kickxella</taxon>
    </lineage>
</organism>
<comment type="caution">
    <text evidence="1">The sequence shown here is derived from an EMBL/GenBank/DDBJ whole genome shotgun (WGS) entry which is preliminary data.</text>
</comment>